<organism evidence="1 2">
    <name type="scientific">Chitinophaga terrae</name>
    <name type="common">ex Kim and Jung 2007</name>
    <dbReference type="NCBI Taxonomy" id="408074"/>
    <lineage>
        <taxon>Bacteria</taxon>
        <taxon>Pseudomonadati</taxon>
        <taxon>Bacteroidota</taxon>
        <taxon>Chitinophagia</taxon>
        <taxon>Chitinophagales</taxon>
        <taxon>Chitinophagaceae</taxon>
        <taxon>Chitinophaga</taxon>
    </lineage>
</organism>
<protein>
    <submittedName>
        <fullName evidence="1">Uncharacterized protein</fullName>
    </submittedName>
</protein>
<evidence type="ECO:0000313" key="2">
    <source>
        <dbReference type="Proteomes" id="UP000199656"/>
    </source>
</evidence>
<gene>
    <name evidence="1" type="ORF">SAMN05660909_05680</name>
</gene>
<dbReference type="Proteomes" id="UP000199656">
    <property type="component" value="Unassembled WGS sequence"/>
</dbReference>
<sequence>MLRFMSNLKFRYINLTKKAADYAFRKMLIFTHLKNAHLIFN</sequence>
<evidence type="ECO:0000313" key="1">
    <source>
        <dbReference type="EMBL" id="SEB12558.1"/>
    </source>
</evidence>
<name>A0A1H4GUK6_9BACT</name>
<dbReference type="EMBL" id="FNRL01000059">
    <property type="protein sequence ID" value="SEB12558.1"/>
    <property type="molecule type" value="Genomic_DNA"/>
</dbReference>
<accession>A0A1H4GUK6</accession>
<reference evidence="2" key="1">
    <citation type="submission" date="2016-10" db="EMBL/GenBank/DDBJ databases">
        <authorList>
            <person name="Varghese N."/>
            <person name="Submissions S."/>
        </authorList>
    </citation>
    <scope>NUCLEOTIDE SEQUENCE [LARGE SCALE GENOMIC DNA]</scope>
    <source>
        <strain evidence="2">DSM 23920</strain>
    </source>
</reference>
<dbReference type="AlphaFoldDB" id="A0A1H4GUK6"/>
<proteinExistence type="predicted"/>
<dbReference type="STRING" id="408074.SAMN05660909_05680"/>
<keyword evidence="2" id="KW-1185">Reference proteome</keyword>